<comment type="caution">
    <text evidence="1">The sequence shown here is derived from an EMBL/GenBank/DDBJ whole genome shotgun (WGS) entry which is preliminary data.</text>
</comment>
<proteinExistence type="predicted"/>
<gene>
    <name evidence="1" type="ORF">IAD41_03415</name>
</gene>
<dbReference type="EMBL" id="DVJO01000075">
    <property type="protein sequence ID" value="HIS82638.1"/>
    <property type="molecule type" value="Genomic_DNA"/>
</dbReference>
<evidence type="ECO:0000313" key="2">
    <source>
        <dbReference type="Proteomes" id="UP000824139"/>
    </source>
</evidence>
<dbReference type="Proteomes" id="UP000824139">
    <property type="component" value="Unassembled WGS sequence"/>
</dbReference>
<organism evidence="1 2">
    <name type="scientific">Candidatus Scatenecus faecavium</name>
    <dbReference type="NCBI Taxonomy" id="2840915"/>
    <lineage>
        <taxon>Bacteria</taxon>
        <taxon>Candidatus Scatenecus</taxon>
    </lineage>
</organism>
<protein>
    <submittedName>
        <fullName evidence="1">Uncharacterized protein</fullName>
    </submittedName>
</protein>
<sequence>MANLKEFFNKISNNNRIYTREDIGNMSSDEFRTNEKAIDYQLANLGIPAKSDLALSDDVVYVHSYTRDDGTKVKAHYRSKAGHITGAASNIENKMTAGEKMLDILGQIVSSNKQILNKNIGIFPIAGANLQNARQDFKYAKKNDNAHIINSRTEINNKGLNDLMDKVGIPQNSRGVVYDINSQQSKKLFNSPEIQNYISKNYSKLVNNKQNPTADIEFRWKNFLDDNYYGLQHCKLYNPHISSDGHFNAIVVDYFDFQHRKPRNWKDIIPVKINNWGYSMQEKGLLENQFNIYQIREKLW</sequence>
<dbReference type="AlphaFoldDB" id="A0A9D1FVD9"/>
<name>A0A9D1FVD9_9BACT</name>
<accession>A0A9D1FVD9</accession>
<reference evidence="1" key="2">
    <citation type="journal article" date="2021" name="PeerJ">
        <title>Extensive microbial diversity within the chicken gut microbiome revealed by metagenomics and culture.</title>
        <authorList>
            <person name="Gilroy R."/>
            <person name="Ravi A."/>
            <person name="Getino M."/>
            <person name="Pursley I."/>
            <person name="Horton D.L."/>
            <person name="Alikhan N.F."/>
            <person name="Baker D."/>
            <person name="Gharbi K."/>
            <person name="Hall N."/>
            <person name="Watson M."/>
            <person name="Adriaenssens E.M."/>
            <person name="Foster-Nyarko E."/>
            <person name="Jarju S."/>
            <person name="Secka A."/>
            <person name="Antonio M."/>
            <person name="Oren A."/>
            <person name="Chaudhuri R.R."/>
            <person name="La Ragione R."/>
            <person name="Hildebrand F."/>
            <person name="Pallen M.J."/>
        </authorList>
    </citation>
    <scope>NUCLEOTIDE SEQUENCE</scope>
    <source>
        <strain evidence="1">CHK152-2994</strain>
    </source>
</reference>
<reference evidence="1" key="1">
    <citation type="submission" date="2020-10" db="EMBL/GenBank/DDBJ databases">
        <authorList>
            <person name="Gilroy R."/>
        </authorList>
    </citation>
    <scope>NUCLEOTIDE SEQUENCE</scope>
    <source>
        <strain evidence="1">CHK152-2994</strain>
    </source>
</reference>
<evidence type="ECO:0000313" key="1">
    <source>
        <dbReference type="EMBL" id="HIS82638.1"/>
    </source>
</evidence>